<reference evidence="1" key="1">
    <citation type="submission" date="2022-09" db="EMBL/GenBank/DDBJ databases">
        <title>Complete genome sequence of Rossellomorea vietnamensis strain RL-WG62, a newly isolated PGPR with the potential for plant salinity stress alleviation.</title>
        <authorList>
            <person name="Ren L."/>
            <person name="Wang G."/>
            <person name="Hu H."/>
        </authorList>
    </citation>
    <scope>NUCLEOTIDE SEQUENCE</scope>
    <source>
        <strain evidence="1">RL-WG62</strain>
    </source>
</reference>
<evidence type="ECO:0000313" key="1">
    <source>
        <dbReference type="EMBL" id="UXH46189.1"/>
    </source>
</evidence>
<protein>
    <submittedName>
        <fullName evidence="1">Transthyretin-like family protein</fullName>
    </submittedName>
</protein>
<organism evidence="1 2">
    <name type="scientific">Rossellomorea vietnamensis</name>
    <dbReference type="NCBI Taxonomy" id="218284"/>
    <lineage>
        <taxon>Bacteria</taxon>
        <taxon>Bacillati</taxon>
        <taxon>Bacillota</taxon>
        <taxon>Bacilli</taxon>
        <taxon>Bacillales</taxon>
        <taxon>Bacillaceae</taxon>
        <taxon>Rossellomorea</taxon>
    </lineage>
</organism>
<dbReference type="Proteomes" id="UP001064027">
    <property type="component" value="Chromosome"/>
</dbReference>
<evidence type="ECO:0000313" key="2">
    <source>
        <dbReference type="Proteomes" id="UP001064027"/>
    </source>
</evidence>
<gene>
    <name evidence="1" type="ORF">N5C46_09145</name>
</gene>
<name>A0ACD4CD72_9BACI</name>
<sequence>MRKKASNASTQIFPPGCPGLFPRGICTNPTITLDNLGTISCDATISGKVRCDLRPLQGVTVNLTSPSDLLTFQNPNPVTNSRGEFSTTVIVDRNTPVTPNVSITARAVVVEETITDTITARVECLNCSNLIVTSPETVQAFASQLQAVTCPGIPIDGRVTCQGLPVPNVEIGFEVDSPSGKVIVTPNPTLTNNDGVYEATILPFPGALEIVTIVTTATIGGNTFRSEPVEYEINCPGCENLSITLDSPPQISCNGFLSGRLTCDGEPVANVPVALTGSSVLNIINPNPVTNENGEFTSLVTINFDTEGQEADYTASATFTGIEVTASGNVFVDCVRCNNPLLTLNQPLSPIGCDGGTITGQFTCNGEPIINTPVFFTVMSSGTVTVNPNPAITNADGIFNATIQPGLNVTETITIQASSMFGGEEVTSESRNASVNCVCENPVIELDNPGPISCRAVITGRVLCQGLPVPGVTVNLSSPLLNFETPNPVTGPDGSYSSVVTVQPITPVQEGVPYTAEAVVLGISASNTNFVRAECLVCDGQSLTLIPPAGSVGCDGAPLSGRVLCGNTPAQKVAVFFSVDPSIAFVSPNPAITDANGNYSAVITPNQGAIGPVELTATTAVAGNGITAGPFQVNLNCPVPPPECPCRFRLNTQGGAQPGARIRVVRFGHVEDYTGRLNITVVQCGSGIQGICNPAVDNFNFVFNASNGDNFQFTQGRRTSISCENNLTTAIVEGTINGRINNGPSRSFDAKITAVLNKINNTITWTLFATDNTTTTFETLVPFTAPTDPTSFIIGCP</sequence>
<dbReference type="EMBL" id="CP104558">
    <property type="protein sequence ID" value="UXH46189.1"/>
    <property type="molecule type" value="Genomic_DNA"/>
</dbReference>
<proteinExistence type="predicted"/>
<accession>A0ACD4CD72</accession>
<keyword evidence="2" id="KW-1185">Reference proteome</keyword>